<comment type="caution">
    <text evidence="1">The sequence shown here is derived from an EMBL/GenBank/DDBJ whole genome shotgun (WGS) entry which is preliminary data.</text>
</comment>
<name>A0A7C5XHP1_9CREN</name>
<dbReference type="EMBL" id="DRZI01000346">
    <property type="protein sequence ID" value="HHP82599.1"/>
    <property type="molecule type" value="Genomic_DNA"/>
</dbReference>
<evidence type="ECO:0000313" key="2">
    <source>
        <dbReference type="EMBL" id="HHR95242.1"/>
    </source>
</evidence>
<evidence type="ECO:0000313" key="1">
    <source>
        <dbReference type="EMBL" id="HHP82599.1"/>
    </source>
</evidence>
<organism evidence="1">
    <name type="scientific">Ignisphaera aggregans</name>
    <dbReference type="NCBI Taxonomy" id="334771"/>
    <lineage>
        <taxon>Archaea</taxon>
        <taxon>Thermoproteota</taxon>
        <taxon>Thermoprotei</taxon>
        <taxon>Desulfurococcales</taxon>
        <taxon>Desulfurococcaceae</taxon>
        <taxon>Ignisphaera</taxon>
    </lineage>
</organism>
<proteinExistence type="predicted"/>
<reference evidence="1" key="1">
    <citation type="journal article" date="2020" name="mSystems">
        <title>Genome- and Community-Level Interaction Insights into Carbon Utilization and Element Cycling Functions of Hydrothermarchaeota in Hydrothermal Sediment.</title>
        <authorList>
            <person name="Zhou Z."/>
            <person name="Liu Y."/>
            <person name="Xu W."/>
            <person name="Pan J."/>
            <person name="Luo Z.H."/>
            <person name="Li M."/>
        </authorList>
    </citation>
    <scope>NUCLEOTIDE SEQUENCE [LARGE SCALE GENOMIC DNA]</scope>
    <source>
        <strain evidence="2">SpSt-1</strain>
        <strain evidence="1">SpSt-1121</strain>
    </source>
</reference>
<sequence>MIANNDVKGWILKCTVCSNIWVLEVSFDIRNVKTLYHFCYKCKRNTFHEVLGRTENKFKDE</sequence>
<dbReference type="AlphaFoldDB" id="A0A7C5XHP1"/>
<dbReference type="EMBL" id="DRUB01000001">
    <property type="protein sequence ID" value="HHR95242.1"/>
    <property type="molecule type" value="Genomic_DNA"/>
</dbReference>
<protein>
    <submittedName>
        <fullName evidence="1">Uncharacterized protein</fullName>
    </submittedName>
</protein>
<gene>
    <name evidence="2" type="ORF">ENL47_00015</name>
    <name evidence="1" type="ORF">ENM84_08075</name>
</gene>
<accession>A0A7C5XHP1</accession>